<proteinExistence type="predicted"/>
<evidence type="ECO:0000313" key="4">
    <source>
        <dbReference type="Proteomes" id="UP001174936"/>
    </source>
</evidence>
<protein>
    <submittedName>
        <fullName evidence="3">FAD dependent oxidoreductase-domain-containing protein</fullName>
    </submittedName>
</protein>
<evidence type="ECO:0000313" key="3">
    <source>
        <dbReference type="EMBL" id="KAK0645721.1"/>
    </source>
</evidence>
<dbReference type="AlphaFoldDB" id="A0AA39Y472"/>
<dbReference type="PANTHER" id="PTHR34414">
    <property type="entry name" value="HET DOMAIN-CONTAINING PROTEIN-RELATED"/>
    <property type="match status" value="1"/>
</dbReference>
<dbReference type="PANTHER" id="PTHR34414:SF1">
    <property type="entry name" value="SUBTILISIN-LIKE SERINE PROTEASE"/>
    <property type="match status" value="1"/>
</dbReference>
<keyword evidence="1" id="KW-0472">Membrane</keyword>
<sequence length="630" mass="70662">MYEGQEDVEITLEILDEVVKSFRVLLDRVQQLALLSKANFIVGSATSINYGEDDSHVKSATYKSDGVSHDLPATDILVAAGPLTSSLLPQVKLQAPKGHSIVVQPSKDRISPYILFPDIHASTPILSPDIYPRPSDALNSFDTIYASGPDYYDVPLPELATDATVEDEKIEDVWKAVKSVSQEIQDGAVITKQACYKAQIRKHEEEEETGPMVGPLDAGGLWLATGLDEWGVQNGPAVGLVMSEMILEGKAKSADVESLDPKHWIYAKSVNGPTASLNARMSYPFPRDAQLNYDFDIEPADISGHKKRRDAATQISETLVFLPGEPTQSLDGEDLSAYLAREYLTPDLDRMHPYLWLVGTQSSSHITALHEQRVKGREILITEQPELHCTWIHDRIFLKPIPAYLLSWSFWHHYLIAPHSPIPESQRIPLRKAALGFLRTYFHLVKHPSDFRLLQINHLIDPSITYIQYRLLFHHLCEVLDDDVSLRYHFGELRLGRLNILAKVILGRLQFRRIHVHYGYDAYFAQFYAPVLFLFAFFSILLASAGNLLQSFGLDVDGEGVIVNLAYVRACQVMSLVATGVCLLAAVVLVALFAGMVLRELVFALRMLWRKRRKRRGIREVEGKEDGGLG</sequence>
<feature type="transmembrane region" description="Helical" evidence="1">
    <location>
        <begin position="527"/>
        <end position="549"/>
    </location>
</feature>
<accession>A0AA39Y472</accession>
<evidence type="ECO:0000256" key="1">
    <source>
        <dbReference type="SAM" id="Phobius"/>
    </source>
</evidence>
<dbReference type="Pfam" id="PF01266">
    <property type="entry name" value="DAO"/>
    <property type="match status" value="1"/>
</dbReference>
<evidence type="ECO:0000259" key="2">
    <source>
        <dbReference type="Pfam" id="PF01266"/>
    </source>
</evidence>
<dbReference type="InterPro" id="IPR036188">
    <property type="entry name" value="FAD/NAD-bd_sf"/>
</dbReference>
<keyword evidence="1" id="KW-0812">Transmembrane</keyword>
<dbReference type="Proteomes" id="UP001174936">
    <property type="component" value="Unassembled WGS sequence"/>
</dbReference>
<dbReference type="SUPFAM" id="SSF51905">
    <property type="entry name" value="FAD/NAD(P)-binding domain"/>
    <property type="match status" value="1"/>
</dbReference>
<keyword evidence="1" id="KW-1133">Transmembrane helix</keyword>
<organism evidence="3 4">
    <name type="scientific">Cercophora newfieldiana</name>
    <dbReference type="NCBI Taxonomy" id="92897"/>
    <lineage>
        <taxon>Eukaryota</taxon>
        <taxon>Fungi</taxon>
        <taxon>Dikarya</taxon>
        <taxon>Ascomycota</taxon>
        <taxon>Pezizomycotina</taxon>
        <taxon>Sordariomycetes</taxon>
        <taxon>Sordariomycetidae</taxon>
        <taxon>Sordariales</taxon>
        <taxon>Lasiosphaeriaceae</taxon>
        <taxon>Cercophora</taxon>
    </lineage>
</organism>
<dbReference type="InterPro" id="IPR006076">
    <property type="entry name" value="FAD-dep_OxRdtase"/>
</dbReference>
<name>A0AA39Y472_9PEZI</name>
<dbReference type="Gene3D" id="3.30.9.10">
    <property type="entry name" value="D-Amino Acid Oxidase, subunit A, domain 2"/>
    <property type="match status" value="1"/>
</dbReference>
<dbReference type="InterPro" id="IPR046536">
    <property type="entry name" value="DUF6601"/>
</dbReference>
<dbReference type="EMBL" id="JAULSV010000004">
    <property type="protein sequence ID" value="KAK0645721.1"/>
    <property type="molecule type" value="Genomic_DNA"/>
</dbReference>
<keyword evidence="4" id="KW-1185">Reference proteome</keyword>
<dbReference type="Pfam" id="PF20246">
    <property type="entry name" value="DUF6601"/>
    <property type="match status" value="1"/>
</dbReference>
<gene>
    <name evidence="3" type="ORF">B0T16DRAFT_492814</name>
</gene>
<feature type="domain" description="FAD dependent oxidoreductase" evidence="2">
    <location>
        <begin position="44"/>
        <end position="245"/>
    </location>
</feature>
<reference evidence="3" key="1">
    <citation type="submission" date="2023-06" db="EMBL/GenBank/DDBJ databases">
        <title>Genome-scale phylogeny and comparative genomics of the fungal order Sordariales.</title>
        <authorList>
            <consortium name="Lawrence Berkeley National Laboratory"/>
            <person name="Hensen N."/>
            <person name="Bonometti L."/>
            <person name="Westerberg I."/>
            <person name="Brannstrom I.O."/>
            <person name="Guillou S."/>
            <person name="Cros-Aarteil S."/>
            <person name="Calhoun S."/>
            <person name="Haridas S."/>
            <person name="Kuo A."/>
            <person name="Mondo S."/>
            <person name="Pangilinan J."/>
            <person name="Riley R."/>
            <person name="Labutti K."/>
            <person name="Andreopoulos B."/>
            <person name="Lipzen A."/>
            <person name="Chen C."/>
            <person name="Yanf M."/>
            <person name="Daum C."/>
            <person name="Ng V."/>
            <person name="Clum A."/>
            <person name="Steindorff A."/>
            <person name="Ohm R."/>
            <person name="Martin F."/>
            <person name="Silar P."/>
            <person name="Natvig D."/>
            <person name="Lalanne C."/>
            <person name="Gautier V."/>
            <person name="Ament-Velasquez S.L."/>
            <person name="Kruys A."/>
            <person name="Hutchinson M.I."/>
            <person name="Powell A.J."/>
            <person name="Barry K."/>
            <person name="Miller A.N."/>
            <person name="Grigoriev I.V."/>
            <person name="Debuchy R."/>
            <person name="Gladieux P."/>
            <person name="Thoren M.H."/>
            <person name="Johannesson H."/>
        </authorList>
    </citation>
    <scope>NUCLEOTIDE SEQUENCE</scope>
    <source>
        <strain evidence="3">SMH2532-1</strain>
    </source>
</reference>
<feature type="transmembrane region" description="Helical" evidence="1">
    <location>
        <begin position="584"/>
        <end position="609"/>
    </location>
</feature>
<comment type="caution">
    <text evidence="3">The sequence shown here is derived from an EMBL/GenBank/DDBJ whole genome shotgun (WGS) entry which is preliminary data.</text>
</comment>
<dbReference type="Gene3D" id="3.50.50.60">
    <property type="entry name" value="FAD/NAD(P)-binding domain"/>
    <property type="match status" value="1"/>
</dbReference>